<dbReference type="InterPro" id="IPR005471">
    <property type="entry name" value="Tscrpt_reg_IclR_N"/>
</dbReference>
<evidence type="ECO:0000259" key="5">
    <source>
        <dbReference type="PROSITE" id="PS51078"/>
    </source>
</evidence>
<dbReference type="GO" id="GO:0003677">
    <property type="term" value="F:DNA binding"/>
    <property type="evidence" value="ECO:0007669"/>
    <property type="project" value="UniProtKB-KW"/>
</dbReference>
<organism evidence="6 7">
    <name type="scientific">Stappia indica</name>
    <dbReference type="NCBI Taxonomy" id="538381"/>
    <lineage>
        <taxon>Bacteria</taxon>
        <taxon>Pseudomonadati</taxon>
        <taxon>Pseudomonadota</taxon>
        <taxon>Alphaproteobacteria</taxon>
        <taxon>Hyphomicrobiales</taxon>
        <taxon>Stappiaceae</taxon>
        <taxon>Stappia</taxon>
    </lineage>
</organism>
<proteinExistence type="predicted"/>
<dbReference type="GO" id="GO:0045892">
    <property type="term" value="P:negative regulation of DNA-templated transcription"/>
    <property type="evidence" value="ECO:0007669"/>
    <property type="project" value="TreeGrafter"/>
</dbReference>
<dbReference type="SUPFAM" id="SSF46785">
    <property type="entry name" value="Winged helix' DNA-binding domain"/>
    <property type="match status" value="1"/>
</dbReference>
<dbReference type="Gene3D" id="1.10.10.10">
    <property type="entry name" value="Winged helix-like DNA-binding domain superfamily/Winged helix DNA-binding domain"/>
    <property type="match status" value="1"/>
</dbReference>
<dbReference type="PANTHER" id="PTHR30136:SF24">
    <property type="entry name" value="HTH-TYPE TRANSCRIPTIONAL REPRESSOR ALLR"/>
    <property type="match status" value="1"/>
</dbReference>
<evidence type="ECO:0000256" key="1">
    <source>
        <dbReference type="ARBA" id="ARBA00023015"/>
    </source>
</evidence>
<dbReference type="SUPFAM" id="SSF55781">
    <property type="entry name" value="GAF domain-like"/>
    <property type="match status" value="1"/>
</dbReference>
<dbReference type="PROSITE" id="PS51078">
    <property type="entry name" value="ICLR_ED"/>
    <property type="match status" value="1"/>
</dbReference>
<gene>
    <name evidence="6" type="ORF">GH266_02750</name>
</gene>
<dbReference type="SMART" id="SM00346">
    <property type="entry name" value="HTH_ICLR"/>
    <property type="match status" value="1"/>
</dbReference>
<dbReference type="Gene3D" id="3.30.450.40">
    <property type="match status" value="1"/>
</dbReference>
<dbReference type="EMBL" id="CP046908">
    <property type="protein sequence ID" value="QGZ33515.1"/>
    <property type="molecule type" value="Genomic_DNA"/>
</dbReference>
<feature type="domain" description="HTH iclR-type" evidence="4">
    <location>
        <begin position="44"/>
        <end position="106"/>
    </location>
</feature>
<evidence type="ECO:0000313" key="7">
    <source>
        <dbReference type="Proteomes" id="UP000435648"/>
    </source>
</evidence>
<dbReference type="PROSITE" id="PS51077">
    <property type="entry name" value="HTH_ICLR"/>
    <property type="match status" value="1"/>
</dbReference>
<feature type="domain" description="IclR-ED" evidence="5">
    <location>
        <begin position="107"/>
        <end position="291"/>
    </location>
</feature>
<name>A0A857C3V7_9HYPH</name>
<dbReference type="InterPro" id="IPR050707">
    <property type="entry name" value="HTH_MetabolicPath_Reg"/>
</dbReference>
<dbReference type="Proteomes" id="UP000435648">
    <property type="component" value="Chromosome"/>
</dbReference>
<evidence type="ECO:0000256" key="2">
    <source>
        <dbReference type="ARBA" id="ARBA00023125"/>
    </source>
</evidence>
<dbReference type="InterPro" id="IPR036390">
    <property type="entry name" value="WH_DNA-bd_sf"/>
</dbReference>
<dbReference type="GO" id="GO:0003700">
    <property type="term" value="F:DNA-binding transcription factor activity"/>
    <property type="evidence" value="ECO:0007669"/>
    <property type="project" value="TreeGrafter"/>
</dbReference>
<keyword evidence="1" id="KW-0805">Transcription regulation</keyword>
<dbReference type="AlphaFoldDB" id="A0A857C3V7"/>
<dbReference type="PANTHER" id="PTHR30136">
    <property type="entry name" value="HELIX-TURN-HELIX TRANSCRIPTIONAL REGULATOR, ICLR FAMILY"/>
    <property type="match status" value="1"/>
</dbReference>
<dbReference type="InterPro" id="IPR036388">
    <property type="entry name" value="WH-like_DNA-bd_sf"/>
</dbReference>
<evidence type="ECO:0000256" key="3">
    <source>
        <dbReference type="ARBA" id="ARBA00023163"/>
    </source>
</evidence>
<evidence type="ECO:0000259" key="4">
    <source>
        <dbReference type="PROSITE" id="PS51077"/>
    </source>
</evidence>
<accession>A0A857C3V7</accession>
<dbReference type="Pfam" id="PF01614">
    <property type="entry name" value="IclR_C"/>
    <property type="match status" value="1"/>
</dbReference>
<dbReference type="InterPro" id="IPR014757">
    <property type="entry name" value="Tscrpt_reg_IclR_C"/>
</dbReference>
<sequence length="292" mass="32218">MVLRFLPAKRAVDFSRARIAGKRQGAPAGDGCKMTEQTRPPVLASTLERGMRVLALFRDHHVALSLTEIAEAAGLEKSAAQRLTYTLHALGYLDRDDKTRRYRPGLRMLDLAYAFLIHDRLLERALPRMIEVSRTLRTTVNLGVLDGHEVVYKARIPHTSLAYDTTLIGVRQPAAVTAVGQVIAAFSPPEVLERMMEPGLPEPVTPFTCQDPQVVRARVAQAQRDGYVITNQQIMLQEIVIAAPVIGANRQAVAAISMPVYIPEWSEERVLRELVPAITDASRTISSVVALA</sequence>
<protein>
    <submittedName>
        <fullName evidence="6">Helix-turn-helix domain-containing protein</fullName>
    </submittedName>
</protein>
<keyword evidence="2" id="KW-0238">DNA-binding</keyword>
<dbReference type="KEGG" id="siw:GH266_02750"/>
<dbReference type="InterPro" id="IPR029016">
    <property type="entry name" value="GAF-like_dom_sf"/>
</dbReference>
<evidence type="ECO:0000313" key="6">
    <source>
        <dbReference type="EMBL" id="QGZ33515.1"/>
    </source>
</evidence>
<keyword evidence="3" id="KW-0804">Transcription</keyword>
<dbReference type="Pfam" id="PF09339">
    <property type="entry name" value="HTH_IclR"/>
    <property type="match status" value="1"/>
</dbReference>
<reference evidence="6 7" key="1">
    <citation type="submission" date="2019-12" db="EMBL/GenBank/DDBJ databases">
        <title>The genome of Stappia indica PHM037.</title>
        <authorList>
            <person name="Kacar D."/>
            <person name="Galan B."/>
            <person name="Canedo L."/>
            <person name="Rodriguez P."/>
            <person name="de la Calle F."/>
            <person name="Garcia J.L."/>
        </authorList>
    </citation>
    <scope>NUCLEOTIDE SEQUENCE [LARGE SCALE GENOMIC DNA]</scope>
    <source>
        <strain evidence="6 7">PHM037</strain>
    </source>
</reference>